<dbReference type="InterPro" id="IPR021833">
    <property type="entry name" value="DUF3425"/>
</dbReference>
<dbReference type="PANTHER" id="PTHR38116:SF1">
    <property type="entry name" value="BZIP DOMAIN-CONTAINING PROTEIN"/>
    <property type="match status" value="1"/>
</dbReference>
<dbReference type="OrthoDB" id="2245989at2759"/>
<organism evidence="2 3">
    <name type="scientific">Exophiala spinifera</name>
    <dbReference type="NCBI Taxonomy" id="91928"/>
    <lineage>
        <taxon>Eukaryota</taxon>
        <taxon>Fungi</taxon>
        <taxon>Dikarya</taxon>
        <taxon>Ascomycota</taxon>
        <taxon>Pezizomycotina</taxon>
        <taxon>Eurotiomycetes</taxon>
        <taxon>Chaetothyriomycetidae</taxon>
        <taxon>Chaetothyriales</taxon>
        <taxon>Herpotrichiellaceae</taxon>
        <taxon>Exophiala</taxon>
    </lineage>
</organism>
<evidence type="ECO:0008006" key="4">
    <source>
        <dbReference type="Google" id="ProtNLM"/>
    </source>
</evidence>
<evidence type="ECO:0000313" key="3">
    <source>
        <dbReference type="Proteomes" id="UP000053328"/>
    </source>
</evidence>
<dbReference type="HOGENOM" id="CLU_033726_0_0_1"/>
<dbReference type="PANTHER" id="PTHR38116">
    <property type="entry name" value="CHROMOSOME 7, WHOLE GENOME SHOTGUN SEQUENCE"/>
    <property type="match status" value="1"/>
</dbReference>
<sequence>MSKNIDHLTIGVYDDIILPSVLSVRLQNEMHGRDDDWSGTTDPAKRRKIQNRLHQRAWRRRQMMQRKLGVASKDPDAESEGVRQGSRGPDTSCSETSEPPIDLWLCLGDVEKTQRSLARFEDYAYSRFLEGSPRTDLLLTLIKFNVFRALMANDKTLGFVNQWLQGEAISPFFRSHDGKQAAVPTCPANLRPTNLQLTVEHHPWIDLLPDPRMRNNILLLGDDYDDGPLCHDVVDNRHGKQSESLIVWGDPCNPDSWEIGEDFYKKWPSVVQGCHRLFKATNNWRIRRGERKLFPDTLCIPR</sequence>
<dbReference type="VEuPathDB" id="FungiDB:PV08_08007"/>
<reference evidence="2 3" key="1">
    <citation type="submission" date="2015-01" db="EMBL/GenBank/DDBJ databases">
        <title>The Genome Sequence of Exophiala spinifera CBS89968.</title>
        <authorList>
            <consortium name="The Broad Institute Genomics Platform"/>
            <person name="Cuomo C."/>
            <person name="de Hoog S."/>
            <person name="Gorbushina A."/>
            <person name="Stielow B."/>
            <person name="Teixiera M."/>
            <person name="Abouelleil A."/>
            <person name="Chapman S.B."/>
            <person name="Priest M."/>
            <person name="Young S.K."/>
            <person name="Wortman J."/>
            <person name="Nusbaum C."/>
            <person name="Birren B."/>
        </authorList>
    </citation>
    <scope>NUCLEOTIDE SEQUENCE [LARGE SCALE GENOMIC DNA]</scope>
    <source>
        <strain evidence="2 3">CBS 89968</strain>
    </source>
</reference>
<evidence type="ECO:0000313" key="2">
    <source>
        <dbReference type="EMBL" id="KIW12820.1"/>
    </source>
</evidence>
<protein>
    <recommendedName>
        <fullName evidence="4">BZIP domain-containing protein</fullName>
    </recommendedName>
</protein>
<name>A0A0D2B2I1_9EURO</name>
<dbReference type="RefSeq" id="XP_016233036.1">
    <property type="nucleotide sequence ID" value="XM_016382333.1"/>
</dbReference>
<dbReference type="Proteomes" id="UP000053328">
    <property type="component" value="Unassembled WGS sequence"/>
</dbReference>
<accession>A0A0D2B2I1</accession>
<evidence type="ECO:0000256" key="1">
    <source>
        <dbReference type="SAM" id="MobiDB-lite"/>
    </source>
</evidence>
<dbReference type="STRING" id="91928.A0A0D2B2I1"/>
<proteinExistence type="predicted"/>
<gene>
    <name evidence="2" type="ORF">PV08_08007</name>
</gene>
<dbReference type="GeneID" id="27335090"/>
<keyword evidence="3" id="KW-1185">Reference proteome</keyword>
<feature type="region of interest" description="Disordered" evidence="1">
    <location>
        <begin position="67"/>
        <end position="97"/>
    </location>
</feature>
<dbReference type="Pfam" id="PF11905">
    <property type="entry name" value="DUF3425"/>
    <property type="match status" value="1"/>
</dbReference>
<dbReference type="AlphaFoldDB" id="A0A0D2B2I1"/>
<dbReference type="EMBL" id="KN847497">
    <property type="protein sequence ID" value="KIW12820.1"/>
    <property type="molecule type" value="Genomic_DNA"/>
</dbReference>